<dbReference type="InterPro" id="IPR022258">
    <property type="entry name" value="Flagellar_operon_YvyF"/>
</dbReference>
<dbReference type="AlphaFoldDB" id="A0A5C8NV19"/>
<evidence type="ECO:0000313" key="3">
    <source>
        <dbReference type="Proteomes" id="UP000321574"/>
    </source>
</evidence>
<proteinExistence type="predicted"/>
<dbReference type="EMBL" id="VDUW01000004">
    <property type="protein sequence ID" value="TXL65011.1"/>
    <property type="molecule type" value="Genomic_DNA"/>
</dbReference>
<dbReference type="NCBIfam" id="TIGR03826">
    <property type="entry name" value="YvyF"/>
    <property type="match status" value="1"/>
</dbReference>
<dbReference type="Proteomes" id="UP000321574">
    <property type="component" value="Unassembled WGS sequence"/>
</dbReference>
<gene>
    <name evidence="2" type="ORF">FHP05_07670</name>
</gene>
<evidence type="ECO:0000256" key="1">
    <source>
        <dbReference type="SAM" id="Coils"/>
    </source>
</evidence>
<comment type="caution">
    <text evidence="2">The sequence shown here is derived from an EMBL/GenBank/DDBJ whole genome shotgun (WGS) entry which is preliminary data.</text>
</comment>
<keyword evidence="3" id="KW-1185">Reference proteome</keyword>
<accession>A0A5C8NV19</accession>
<feature type="coiled-coil region" evidence="1">
    <location>
        <begin position="102"/>
        <end position="131"/>
    </location>
</feature>
<evidence type="ECO:0000313" key="2">
    <source>
        <dbReference type="EMBL" id="TXL65011.1"/>
    </source>
</evidence>
<keyword evidence="1" id="KW-0175">Coiled coil</keyword>
<evidence type="ECO:0008006" key="4">
    <source>
        <dbReference type="Google" id="ProtNLM"/>
    </source>
</evidence>
<sequence>MPELANCSSCGAVFVKEIRDICRKCYQEEEKAFRIVYDFLRQRTNREATLIEIVEATNIEEALIIKFIKENRLRQSQFPKLTYPCERCGKQITTGELCDSCVNELQMDLKRHEQEKEIEQRNSKLKQERENTYVIFDEFTKKTEID</sequence>
<reference evidence="2 3" key="1">
    <citation type="submission" date="2019-06" db="EMBL/GenBank/DDBJ databases">
        <title>Cerasibacillus sp. nov., isolated from maize field.</title>
        <authorList>
            <person name="Lin S.-Y."/>
            <person name="Tsai C.-F."/>
            <person name="Young C.-C."/>
        </authorList>
    </citation>
    <scope>NUCLEOTIDE SEQUENCE [LARGE SCALE GENOMIC DNA]</scope>
    <source>
        <strain evidence="2 3">CC-CFT480</strain>
    </source>
</reference>
<name>A0A5C8NV19_9BACI</name>
<organism evidence="2 3">
    <name type="scientific">Cerasibacillus terrae</name>
    <dbReference type="NCBI Taxonomy" id="2498845"/>
    <lineage>
        <taxon>Bacteria</taxon>
        <taxon>Bacillati</taxon>
        <taxon>Bacillota</taxon>
        <taxon>Bacilli</taxon>
        <taxon>Bacillales</taxon>
        <taxon>Bacillaceae</taxon>
        <taxon>Cerasibacillus</taxon>
    </lineage>
</organism>
<dbReference type="OrthoDB" id="1739831at2"/>
<protein>
    <recommendedName>
        <fullName evidence="4">Flagellar protein</fullName>
    </recommendedName>
</protein>
<dbReference type="RefSeq" id="WP_147666755.1">
    <property type="nucleotide sequence ID" value="NZ_VDUW01000004.1"/>
</dbReference>